<proteinExistence type="predicted"/>
<feature type="transmembrane region" description="Helical" evidence="8">
    <location>
        <begin position="260"/>
        <end position="279"/>
    </location>
</feature>
<feature type="transmembrane region" description="Helical" evidence="8">
    <location>
        <begin position="100"/>
        <end position="127"/>
    </location>
</feature>
<feature type="transmembrane region" description="Helical" evidence="8">
    <location>
        <begin position="358"/>
        <end position="379"/>
    </location>
</feature>
<dbReference type="GO" id="GO:0042773">
    <property type="term" value="P:ATP synthesis coupled electron transport"/>
    <property type="evidence" value="ECO:0007669"/>
    <property type="project" value="InterPro"/>
</dbReference>
<dbReference type="RefSeq" id="WP_302928218.1">
    <property type="nucleotide sequence ID" value="NZ_JAJEPW010000010.1"/>
</dbReference>
<feature type="transmembrane region" description="Helical" evidence="8">
    <location>
        <begin position="153"/>
        <end position="172"/>
    </location>
</feature>
<dbReference type="AlphaFoldDB" id="A0AAE3AB53"/>
<keyword evidence="2" id="KW-1003">Cell membrane</keyword>
<sequence>MLYLILLLPLAMAALSLIRNDRVRTVILSVGQALLLALLIAACTLGDTATPVWHMTADLTFSLRLDGLGRFFCLLTAVCWLLTIPYASVYMTHEGHHPRFYAFLMLTEAAVLGAALAADLVTLYLFYELTTLLSFPLVLHTQRPKALLGAVKYLYYSVCGGFIALFGVVLLAQQSSLAFLRGGYFQTLSPTLLAASFLMLLGFGAKAGLYPLHNWLPSAHPVAPAPAHALLSGIIAKVGAIAAIRVIYFTVGAEALRGTWVQTVCIVLTLVTIFMGSFMGCTENGLKKRLAYSSISQISYVLLGVFLMTPVGLLGGLLQLLFHALAKIGVFQSAGSIIFLTGTETIDGFPGLGRRIPVTMGCFAALALSLVGIPPFGGFFSKWYLALGALDGMSAPLCYIIPAVLLISALLTAAYLFPPLCRAFFPGQDFPAQSRVREPLLLVLSLALFAAASLILGLLSGITVPVMEHITGSIL</sequence>
<evidence type="ECO:0000259" key="9">
    <source>
        <dbReference type="Pfam" id="PF00361"/>
    </source>
</evidence>
<dbReference type="PANTHER" id="PTHR42682:SF4">
    <property type="entry name" value="NADH-UBIQUINONE_PLASTOQUINONE"/>
    <property type="match status" value="1"/>
</dbReference>
<keyword evidence="6 8" id="KW-0472">Membrane</keyword>
<comment type="subcellular location">
    <subcellularLocation>
        <location evidence="1">Cell membrane</location>
        <topology evidence="1">Multi-pass membrane protein</topology>
    </subcellularLocation>
    <subcellularLocation>
        <location evidence="7">Membrane</location>
        <topology evidence="7">Multi-pass membrane protein</topology>
    </subcellularLocation>
</comment>
<evidence type="ECO:0000256" key="5">
    <source>
        <dbReference type="ARBA" id="ARBA00023002"/>
    </source>
</evidence>
<evidence type="ECO:0000256" key="7">
    <source>
        <dbReference type="RuleBase" id="RU000320"/>
    </source>
</evidence>
<keyword evidence="4 8" id="KW-1133">Transmembrane helix</keyword>
<keyword evidence="3 7" id="KW-0812">Transmembrane</keyword>
<dbReference type="PRINTS" id="PR01437">
    <property type="entry name" value="NUOXDRDTASE4"/>
</dbReference>
<evidence type="ECO:0000313" key="11">
    <source>
        <dbReference type="Proteomes" id="UP001199319"/>
    </source>
</evidence>
<dbReference type="InterPro" id="IPR052175">
    <property type="entry name" value="ComplexI-like_HydComp"/>
</dbReference>
<accession>A0AAE3AB53</accession>
<keyword evidence="11" id="KW-1185">Reference proteome</keyword>
<evidence type="ECO:0000313" key="10">
    <source>
        <dbReference type="EMBL" id="MCC2128919.1"/>
    </source>
</evidence>
<evidence type="ECO:0000256" key="6">
    <source>
        <dbReference type="ARBA" id="ARBA00023136"/>
    </source>
</evidence>
<evidence type="ECO:0000256" key="4">
    <source>
        <dbReference type="ARBA" id="ARBA00022989"/>
    </source>
</evidence>
<keyword evidence="5" id="KW-0560">Oxidoreductase</keyword>
<feature type="transmembrane region" description="Helical" evidence="8">
    <location>
        <begin position="192"/>
        <end position="213"/>
    </location>
</feature>
<dbReference type="GO" id="GO:0008137">
    <property type="term" value="F:NADH dehydrogenase (ubiquinone) activity"/>
    <property type="evidence" value="ECO:0007669"/>
    <property type="project" value="InterPro"/>
</dbReference>
<feature type="transmembrane region" description="Helical" evidence="8">
    <location>
        <begin position="399"/>
        <end position="418"/>
    </location>
</feature>
<protein>
    <submittedName>
        <fullName evidence="10">Proton-conducting membrane transporter</fullName>
    </submittedName>
</protein>
<feature type="domain" description="NADH:quinone oxidoreductase/Mrp antiporter transmembrane" evidence="9">
    <location>
        <begin position="117"/>
        <end position="395"/>
    </location>
</feature>
<feature type="transmembrane region" description="Helical" evidence="8">
    <location>
        <begin position="225"/>
        <end position="248"/>
    </location>
</feature>
<feature type="transmembrane region" description="Helical" evidence="8">
    <location>
        <begin position="67"/>
        <end position="88"/>
    </location>
</feature>
<dbReference type="GO" id="GO:0016491">
    <property type="term" value="F:oxidoreductase activity"/>
    <property type="evidence" value="ECO:0007669"/>
    <property type="project" value="UniProtKB-KW"/>
</dbReference>
<feature type="transmembrane region" description="Helical" evidence="8">
    <location>
        <begin position="26"/>
        <end position="46"/>
    </location>
</feature>
<evidence type="ECO:0000256" key="2">
    <source>
        <dbReference type="ARBA" id="ARBA00022475"/>
    </source>
</evidence>
<gene>
    <name evidence="10" type="ORF">LKD37_05200</name>
</gene>
<organism evidence="10 11">
    <name type="scientific">Brotocaccenecus cirricatena</name>
    <dbReference type="NCBI Taxonomy" id="3064195"/>
    <lineage>
        <taxon>Bacteria</taxon>
        <taxon>Bacillati</taxon>
        <taxon>Bacillota</taxon>
        <taxon>Clostridia</taxon>
        <taxon>Eubacteriales</taxon>
        <taxon>Oscillospiraceae</taxon>
        <taxon>Brotocaccenecus</taxon>
    </lineage>
</organism>
<dbReference type="GO" id="GO:0005886">
    <property type="term" value="C:plasma membrane"/>
    <property type="evidence" value="ECO:0007669"/>
    <property type="project" value="UniProtKB-SubCell"/>
</dbReference>
<reference evidence="10" key="1">
    <citation type="submission" date="2021-10" db="EMBL/GenBank/DDBJ databases">
        <title>Anaerobic single-cell dispensing facilitates the cultivation of human gut bacteria.</title>
        <authorList>
            <person name="Afrizal A."/>
        </authorList>
    </citation>
    <scope>NUCLEOTIDE SEQUENCE</scope>
    <source>
        <strain evidence="10">CLA-AA-H272</strain>
    </source>
</reference>
<name>A0AAE3AB53_9FIRM</name>
<evidence type="ECO:0000256" key="8">
    <source>
        <dbReference type="SAM" id="Phobius"/>
    </source>
</evidence>
<evidence type="ECO:0000256" key="1">
    <source>
        <dbReference type="ARBA" id="ARBA00004651"/>
    </source>
</evidence>
<dbReference type="InterPro" id="IPR001750">
    <property type="entry name" value="ND/Mrp_TM"/>
</dbReference>
<feature type="transmembrane region" description="Helical" evidence="8">
    <location>
        <begin position="439"/>
        <end position="459"/>
    </location>
</feature>
<evidence type="ECO:0000256" key="3">
    <source>
        <dbReference type="ARBA" id="ARBA00022692"/>
    </source>
</evidence>
<dbReference type="Proteomes" id="UP001199319">
    <property type="component" value="Unassembled WGS sequence"/>
</dbReference>
<dbReference type="PANTHER" id="PTHR42682">
    <property type="entry name" value="HYDROGENASE-4 COMPONENT F"/>
    <property type="match status" value="1"/>
</dbReference>
<comment type="caution">
    <text evidence="10">The sequence shown here is derived from an EMBL/GenBank/DDBJ whole genome shotgun (WGS) entry which is preliminary data.</text>
</comment>
<dbReference type="EMBL" id="JAJEPW010000010">
    <property type="protein sequence ID" value="MCC2128919.1"/>
    <property type="molecule type" value="Genomic_DNA"/>
</dbReference>
<dbReference type="InterPro" id="IPR003918">
    <property type="entry name" value="NADH_UbQ_OxRdtase"/>
</dbReference>
<dbReference type="Pfam" id="PF00361">
    <property type="entry name" value="Proton_antipo_M"/>
    <property type="match status" value="1"/>
</dbReference>
<feature type="transmembrane region" description="Helical" evidence="8">
    <location>
        <begin position="300"/>
        <end position="322"/>
    </location>
</feature>